<dbReference type="PROSITE" id="PS51819">
    <property type="entry name" value="VOC"/>
    <property type="match status" value="1"/>
</dbReference>
<feature type="domain" description="VOC" evidence="1">
    <location>
        <begin position="5"/>
        <end position="122"/>
    </location>
</feature>
<comment type="caution">
    <text evidence="2">The sequence shown here is derived from an EMBL/GenBank/DDBJ whole genome shotgun (WGS) entry which is preliminary data.</text>
</comment>
<proteinExistence type="predicted"/>
<protein>
    <submittedName>
        <fullName evidence="2">VOC family protein</fullName>
    </submittedName>
</protein>
<dbReference type="InterPro" id="IPR004360">
    <property type="entry name" value="Glyas_Fos-R_dOase_dom"/>
</dbReference>
<dbReference type="InterPro" id="IPR029068">
    <property type="entry name" value="Glyas_Bleomycin-R_OHBP_Dase"/>
</dbReference>
<dbReference type="SUPFAM" id="SSF54593">
    <property type="entry name" value="Glyoxalase/Bleomycin resistance protein/Dihydroxybiphenyl dioxygenase"/>
    <property type="match status" value="1"/>
</dbReference>
<dbReference type="RefSeq" id="WP_344337554.1">
    <property type="nucleotide sequence ID" value="NZ_BAAAPZ010000011.1"/>
</dbReference>
<dbReference type="Pfam" id="PF00903">
    <property type="entry name" value="Glyoxalase"/>
    <property type="match status" value="1"/>
</dbReference>
<dbReference type="Proteomes" id="UP001500984">
    <property type="component" value="Unassembled WGS sequence"/>
</dbReference>
<evidence type="ECO:0000259" key="1">
    <source>
        <dbReference type="PROSITE" id="PS51819"/>
    </source>
</evidence>
<organism evidence="2 3">
    <name type="scientific">Brevibacterium salitolerans</name>
    <dbReference type="NCBI Taxonomy" id="1403566"/>
    <lineage>
        <taxon>Bacteria</taxon>
        <taxon>Bacillati</taxon>
        <taxon>Actinomycetota</taxon>
        <taxon>Actinomycetes</taxon>
        <taxon>Micrococcales</taxon>
        <taxon>Brevibacteriaceae</taxon>
        <taxon>Brevibacterium</taxon>
    </lineage>
</organism>
<dbReference type="Gene3D" id="3.10.180.10">
    <property type="entry name" value="2,3-Dihydroxybiphenyl 1,2-Dioxygenase, domain 1"/>
    <property type="match status" value="1"/>
</dbReference>
<dbReference type="EMBL" id="BAAAPZ010000011">
    <property type="protein sequence ID" value="GAA2101740.1"/>
    <property type="molecule type" value="Genomic_DNA"/>
</dbReference>
<reference evidence="2 3" key="1">
    <citation type="journal article" date="2019" name="Int. J. Syst. Evol. Microbiol.">
        <title>The Global Catalogue of Microorganisms (GCM) 10K type strain sequencing project: providing services to taxonomists for standard genome sequencing and annotation.</title>
        <authorList>
            <consortium name="The Broad Institute Genomics Platform"/>
            <consortium name="The Broad Institute Genome Sequencing Center for Infectious Disease"/>
            <person name="Wu L."/>
            <person name="Ma J."/>
        </authorList>
    </citation>
    <scope>NUCLEOTIDE SEQUENCE [LARGE SCALE GENOMIC DNA]</scope>
    <source>
        <strain evidence="2 3">JCM 15900</strain>
    </source>
</reference>
<gene>
    <name evidence="2" type="ORF">GCM10009823_24680</name>
</gene>
<dbReference type="PANTHER" id="PTHR36503:SF1">
    <property type="entry name" value="BLR2520 PROTEIN"/>
    <property type="match status" value="1"/>
</dbReference>
<dbReference type="InterPro" id="IPR037523">
    <property type="entry name" value="VOC_core"/>
</dbReference>
<keyword evidence="3" id="KW-1185">Reference proteome</keyword>
<name>A0ABN2WYH0_9MICO</name>
<evidence type="ECO:0000313" key="2">
    <source>
        <dbReference type="EMBL" id="GAA2101740.1"/>
    </source>
</evidence>
<sequence length="123" mass="13033">MAVSGPDFIALQVRDLERAAEFYETRLGLRRAPAAPPGAVVFTTSPIPFAVREPLPGVDLDQVSPPPGAGVALWMHCDSAQELHDALVEAGIPILRTPEPGPFGVSFTFEDPDGYAVTLHDGA</sequence>
<evidence type="ECO:0000313" key="3">
    <source>
        <dbReference type="Proteomes" id="UP001500984"/>
    </source>
</evidence>
<accession>A0ABN2WYH0</accession>
<dbReference type="PANTHER" id="PTHR36503">
    <property type="entry name" value="BLR2520 PROTEIN"/>
    <property type="match status" value="1"/>
</dbReference>